<organism evidence="3 4">
    <name type="scientific">Spirosoma agri</name>
    <dbReference type="NCBI Taxonomy" id="1987381"/>
    <lineage>
        <taxon>Bacteria</taxon>
        <taxon>Pseudomonadati</taxon>
        <taxon>Bacteroidota</taxon>
        <taxon>Cytophagia</taxon>
        <taxon>Cytophagales</taxon>
        <taxon>Cytophagaceae</taxon>
        <taxon>Spirosoma</taxon>
    </lineage>
</organism>
<gene>
    <name evidence="3" type="ORF">GK091_28940</name>
</gene>
<comment type="similarity">
    <text evidence="1">Belongs to the initiator RepB protein family.</text>
</comment>
<dbReference type="Pfam" id="PF01051">
    <property type="entry name" value="Rep3_N"/>
    <property type="match status" value="1"/>
</dbReference>
<accession>A0A6M0IRP6</accession>
<keyword evidence="4" id="KW-1185">Reference proteome</keyword>
<dbReference type="InterPro" id="IPR000525">
    <property type="entry name" value="Initiator_Rep_WH1"/>
</dbReference>
<evidence type="ECO:0000313" key="4">
    <source>
        <dbReference type="Proteomes" id="UP000477386"/>
    </source>
</evidence>
<comment type="caution">
    <text evidence="3">The sequence shown here is derived from an EMBL/GenBank/DDBJ whole genome shotgun (WGS) entry which is preliminary data.</text>
</comment>
<dbReference type="EMBL" id="JAAGNZ010000012">
    <property type="protein sequence ID" value="NEU70926.1"/>
    <property type="molecule type" value="Genomic_DNA"/>
</dbReference>
<evidence type="ECO:0000259" key="2">
    <source>
        <dbReference type="Pfam" id="PF01051"/>
    </source>
</evidence>
<dbReference type="Proteomes" id="UP000477386">
    <property type="component" value="Unassembled WGS sequence"/>
</dbReference>
<proteinExistence type="inferred from homology"/>
<reference evidence="3 4" key="1">
    <citation type="submission" date="2020-02" db="EMBL/GenBank/DDBJ databases">
        <title>Draft genome sequence of two Spirosoma agri KCTC 52727 and Spirosoma terrae KCTC 52035.</title>
        <authorList>
            <person name="Rojas J."/>
            <person name="Ambika Manirajan B."/>
            <person name="Ratering S."/>
            <person name="Suarez C."/>
            <person name="Schnell S."/>
        </authorList>
    </citation>
    <scope>NUCLEOTIDE SEQUENCE [LARGE SCALE GENOMIC DNA]</scope>
    <source>
        <strain evidence="3 4">KCTC 52727</strain>
    </source>
</reference>
<dbReference type="InterPro" id="IPR036388">
    <property type="entry name" value="WH-like_DNA-bd_sf"/>
</dbReference>
<evidence type="ECO:0000256" key="1">
    <source>
        <dbReference type="ARBA" id="ARBA00038283"/>
    </source>
</evidence>
<evidence type="ECO:0000313" key="3">
    <source>
        <dbReference type="EMBL" id="NEU70926.1"/>
    </source>
</evidence>
<dbReference type="GO" id="GO:0003887">
    <property type="term" value="F:DNA-directed DNA polymerase activity"/>
    <property type="evidence" value="ECO:0007669"/>
    <property type="project" value="InterPro"/>
</dbReference>
<dbReference type="InterPro" id="IPR036390">
    <property type="entry name" value="WH_DNA-bd_sf"/>
</dbReference>
<dbReference type="GO" id="GO:0006270">
    <property type="term" value="P:DNA replication initiation"/>
    <property type="evidence" value="ECO:0007669"/>
    <property type="project" value="InterPro"/>
</dbReference>
<dbReference type="AlphaFoldDB" id="A0A6M0IRP6"/>
<sequence length="308" mass="35495">MRSLTPVNQLSLLSYINTSEILFQGNALTSAHYEMTALQKNIFYMVQSQLGADDPTGMEYVVRVKDIMGLTNIKNPYDDLKIATETMMQKILTIKVPDGYLQVAPFSSVQYNTKQGTIAISIDAKLRPFLFNLDSRFTTYGLQDALNVSGKYTKRLYEMLSQWKHLGLMKITVQELKSRLKLYDIHTEIEQYPNWDGFRRRILLPAIGEINTKTDLSVTLYTERVNRKVAILKWTIKVIKTHALPPTLSDLHVRLVAEFNLRPDQAEYIIENFDAVFIYRKLHEIQVKNSSRRVNNMGAYTARVFGVK</sequence>
<feature type="domain" description="Initiator Rep protein WH1" evidence="2">
    <location>
        <begin position="23"/>
        <end position="161"/>
    </location>
</feature>
<dbReference type="RefSeq" id="WP_164044240.1">
    <property type="nucleotide sequence ID" value="NZ_JAAGNZ010000012.1"/>
</dbReference>
<protein>
    <submittedName>
        <fullName evidence="3">Replication initiation protein</fullName>
    </submittedName>
</protein>
<dbReference type="SUPFAM" id="SSF46785">
    <property type="entry name" value="Winged helix' DNA-binding domain"/>
    <property type="match status" value="2"/>
</dbReference>
<dbReference type="Pfam" id="PF21205">
    <property type="entry name" value="Rep3_C"/>
    <property type="match status" value="1"/>
</dbReference>
<name>A0A6M0IRP6_9BACT</name>
<dbReference type="Gene3D" id="1.10.10.10">
    <property type="entry name" value="Winged helix-like DNA-binding domain superfamily/Winged helix DNA-binding domain"/>
    <property type="match status" value="2"/>
</dbReference>